<evidence type="ECO:0000256" key="3">
    <source>
        <dbReference type="ARBA" id="ARBA00022729"/>
    </source>
</evidence>
<dbReference type="InterPro" id="IPR000064">
    <property type="entry name" value="NLP_P60_dom"/>
</dbReference>
<gene>
    <name evidence="8" type="ORF">NSP04_10885</name>
</gene>
<evidence type="ECO:0000259" key="7">
    <source>
        <dbReference type="PROSITE" id="PS51935"/>
    </source>
</evidence>
<dbReference type="PROSITE" id="PS51935">
    <property type="entry name" value="NLPC_P60"/>
    <property type="match status" value="1"/>
</dbReference>
<dbReference type="RefSeq" id="WP_257512380.1">
    <property type="nucleotide sequence ID" value="NZ_JANKHG010000018.1"/>
</dbReference>
<evidence type="ECO:0000256" key="1">
    <source>
        <dbReference type="ARBA" id="ARBA00007074"/>
    </source>
</evidence>
<evidence type="ECO:0000256" key="6">
    <source>
        <dbReference type="SAM" id="SignalP"/>
    </source>
</evidence>
<dbReference type="PANTHER" id="PTHR47360">
    <property type="entry name" value="MUREIN DD-ENDOPEPTIDASE MEPS/MUREIN LD-CARBOXYPEPTIDASE"/>
    <property type="match status" value="1"/>
</dbReference>
<comment type="caution">
    <text evidence="8">The sequence shown here is derived from an EMBL/GenBank/DDBJ whole genome shotgun (WGS) entry which is preliminary data.</text>
</comment>
<keyword evidence="4" id="KW-0378">Hydrolase</keyword>
<evidence type="ECO:0000256" key="5">
    <source>
        <dbReference type="ARBA" id="ARBA00022807"/>
    </source>
</evidence>
<evidence type="ECO:0000256" key="4">
    <source>
        <dbReference type="ARBA" id="ARBA00022801"/>
    </source>
</evidence>
<comment type="similarity">
    <text evidence="1">Belongs to the peptidase C40 family.</text>
</comment>
<dbReference type="Pfam" id="PF00877">
    <property type="entry name" value="NLPC_P60"/>
    <property type="match status" value="1"/>
</dbReference>
<reference evidence="8" key="1">
    <citation type="submission" date="2022-07" db="EMBL/GenBank/DDBJ databases">
        <authorList>
            <person name="Xamxidin M."/>
        </authorList>
    </citation>
    <scope>NUCLEOTIDE SEQUENCE</scope>
    <source>
        <strain evidence="8">YS8-69</strain>
    </source>
</reference>
<keyword evidence="9" id="KW-1185">Reference proteome</keyword>
<protein>
    <submittedName>
        <fullName evidence="8">NlpC/P60 family protein</fullName>
    </submittedName>
</protein>
<organism evidence="8 9">
    <name type="scientific">Limnobacter parvus</name>
    <dbReference type="NCBI Taxonomy" id="2939690"/>
    <lineage>
        <taxon>Bacteria</taxon>
        <taxon>Pseudomonadati</taxon>
        <taxon>Pseudomonadota</taxon>
        <taxon>Betaproteobacteria</taxon>
        <taxon>Burkholderiales</taxon>
        <taxon>Burkholderiaceae</taxon>
        <taxon>Limnobacter</taxon>
    </lineage>
</organism>
<feature type="signal peptide" evidence="6">
    <location>
        <begin position="1"/>
        <end position="29"/>
    </location>
</feature>
<dbReference type="InterPro" id="IPR038765">
    <property type="entry name" value="Papain-like_cys_pep_sf"/>
</dbReference>
<keyword evidence="5" id="KW-0788">Thiol protease</keyword>
<evidence type="ECO:0000313" key="9">
    <source>
        <dbReference type="Proteomes" id="UP001165267"/>
    </source>
</evidence>
<dbReference type="Gene3D" id="3.90.1720.10">
    <property type="entry name" value="endopeptidase domain like (from Nostoc punctiforme)"/>
    <property type="match status" value="1"/>
</dbReference>
<evidence type="ECO:0000313" key="8">
    <source>
        <dbReference type="EMBL" id="MCR2747152.1"/>
    </source>
</evidence>
<feature type="domain" description="NlpC/P60" evidence="7">
    <location>
        <begin position="53"/>
        <end position="174"/>
    </location>
</feature>
<keyword evidence="3 6" id="KW-0732">Signal</keyword>
<name>A0ABT1XLL7_9BURK</name>
<dbReference type="InterPro" id="IPR052062">
    <property type="entry name" value="Murein_DD/LD_carboxypeptidase"/>
</dbReference>
<feature type="chain" id="PRO_5045484632" evidence="6">
    <location>
        <begin position="30"/>
        <end position="174"/>
    </location>
</feature>
<dbReference type="Proteomes" id="UP001165267">
    <property type="component" value="Unassembled WGS sequence"/>
</dbReference>
<dbReference type="EMBL" id="JANKHG010000018">
    <property type="protein sequence ID" value="MCR2747152.1"/>
    <property type="molecule type" value="Genomic_DNA"/>
</dbReference>
<dbReference type="PANTHER" id="PTHR47360:SF1">
    <property type="entry name" value="ENDOPEPTIDASE NLPC-RELATED"/>
    <property type="match status" value="1"/>
</dbReference>
<evidence type="ECO:0000256" key="2">
    <source>
        <dbReference type="ARBA" id="ARBA00022670"/>
    </source>
</evidence>
<dbReference type="SUPFAM" id="SSF54001">
    <property type="entry name" value="Cysteine proteinases"/>
    <property type="match status" value="1"/>
</dbReference>
<sequence length="174" mass="19226">MSKSFKPMHVIRAFLLCGSVFLLHGCASLQDGSTDSLVLEDGTVFVGDAADRGVVQQALLAQFREWRGTPYRLGGNSKSGIDCSGFVQQTLASHFQINAPRTTAQQVNMGEAVDRSSPKVGDLLFFRTGYSTRHVGFYLGGGKFLHASTKVGVTISRLDDLYWQKTFWQIRRVM</sequence>
<keyword evidence="2" id="KW-0645">Protease</keyword>
<proteinExistence type="inferred from homology"/>
<accession>A0ABT1XLL7</accession>